<evidence type="ECO:0000313" key="9">
    <source>
        <dbReference type="Proteomes" id="UP001610444"/>
    </source>
</evidence>
<dbReference type="SUPFAM" id="SSF57701">
    <property type="entry name" value="Zn2/Cys6 DNA-binding domain"/>
    <property type="match status" value="1"/>
</dbReference>
<evidence type="ECO:0000256" key="6">
    <source>
        <dbReference type="SAM" id="MobiDB-lite"/>
    </source>
</evidence>
<sequence length="667" mass="74433">MSAKRYRSTIACHSCRSRKVRCSINATGIPCIRCAQDHAECVVGPPDEATRASRRSGQTRQRLRAATSSPSARQDPLTYRTPVSTRHVTDSPGVAAAQGNDDIQNEERNGLEIAAAALGTSELAGNVPFYTGYQTGPISTLSLVSTGGPLPQHLLIPSSVSTPLCEDDRSYLAKKGVFDLPSHEACECLLQAYFQHVHTIVPAIEADKILEYFYAGRLHEYKLLLVWSMFFVAVNFVPSSICEREGYISRKAMKAAMYTHAKCLYNNSGERDKIVLLQASLLLGFWHSEVDEHGQPWYWTGVAISLGQILGLYRNPDAARYNAAITDRQRQLWRRLWWTCFLRDRWLSLTLGRPRRIDLGDCDVPPPSVADMLYDFQDVPVLVSAGFMPDDLPLLAGYWIRLIDLTKLLGAALSMNYKACTPKALPDQVDALEAEIIRLKPDQVQPGSSRGATFYLHHLQLHYEALLITLYRPYLTDLSEDLSPAQIHWRRRIWREADAAASRTNEILESLARENILDHALPMTPPLLIPAMQVHLLRCRSGNALCKHLRLNKLNACMMVMEEFQKVYIVASIYRAIFAKAIQMVCPETRKRDASQAPGTTGLGGPVTQQQPLQGPDAAAPVFPGPDLSDMVDALMDESLPFNFWEAWNDIDGFGVVYPDAQVPQGL</sequence>
<feature type="region of interest" description="Disordered" evidence="6">
    <location>
        <begin position="592"/>
        <end position="620"/>
    </location>
</feature>
<keyword evidence="5" id="KW-0539">Nucleus</keyword>
<dbReference type="PANTHER" id="PTHR47425">
    <property type="entry name" value="FARB-RELATED"/>
    <property type="match status" value="1"/>
</dbReference>
<evidence type="ECO:0000259" key="7">
    <source>
        <dbReference type="PROSITE" id="PS50048"/>
    </source>
</evidence>
<proteinExistence type="predicted"/>
<dbReference type="PROSITE" id="PS00463">
    <property type="entry name" value="ZN2_CY6_FUNGAL_1"/>
    <property type="match status" value="1"/>
</dbReference>
<dbReference type="RefSeq" id="XP_070899400.1">
    <property type="nucleotide sequence ID" value="XM_071050009.1"/>
</dbReference>
<dbReference type="InterPro" id="IPR036864">
    <property type="entry name" value="Zn2-C6_fun-type_DNA-bd_sf"/>
</dbReference>
<dbReference type="Pfam" id="PF04082">
    <property type="entry name" value="Fungal_trans"/>
    <property type="match status" value="1"/>
</dbReference>
<evidence type="ECO:0000256" key="1">
    <source>
        <dbReference type="ARBA" id="ARBA00022723"/>
    </source>
</evidence>
<dbReference type="InterPro" id="IPR007219">
    <property type="entry name" value="XnlR_reg_dom"/>
</dbReference>
<keyword evidence="2" id="KW-0805">Transcription regulation</keyword>
<evidence type="ECO:0000256" key="5">
    <source>
        <dbReference type="ARBA" id="ARBA00023242"/>
    </source>
</evidence>
<dbReference type="CDD" id="cd00067">
    <property type="entry name" value="GAL4"/>
    <property type="match status" value="1"/>
</dbReference>
<dbReference type="InterPro" id="IPR001138">
    <property type="entry name" value="Zn2Cys6_DnaBD"/>
</dbReference>
<accession>A0ABR4KE33</accession>
<gene>
    <name evidence="8" type="ORF">BJX68DRAFT_91675</name>
</gene>
<feature type="domain" description="Zn(2)-C6 fungal-type" evidence="7">
    <location>
        <begin position="11"/>
        <end position="43"/>
    </location>
</feature>
<dbReference type="PROSITE" id="PS50048">
    <property type="entry name" value="ZN2_CY6_FUNGAL_2"/>
    <property type="match status" value="1"/>
</dbReference>
<keyword evidence="9" id="KW-1185">Reference proteome</keyword>
<keyword evidence="4" id="KW-0804">Transcription</keyword>
<dbReference type="SMART" id="SM00906">
    <property type="entry name" value="Fungal_trans"/>
    <property type="match status" value="1"/>
</dbReference>
<reference evidence="8 9" key="1">
    <citation type="submission" date="2024-07" db="EMBL/GenBank/DDBJ databases">
        <title>Section-level genome sequencing and comparative genomics of Aspergillus sections Usti and Cavernicolus.</title>
        <authorList>
            <consortium name="Lawrence Berkeley National Laboratory"/>
            <person name="Nybo J.L."/>
            <person name="Vesth T.C."/>
            <person name="Theobald S."/>
            <person name="Frisvad J.C."/>
            <person name="Larsen T.O."/>
            <person name="Kjaerboelling I."/>
            <person name="Rothschild-Mancinelli K."/>
            <person name="Lyhne E.K."/>
            <person name="Kogle M.E."/>
            <person name="Barry K."/>
            <person name="Clum A."/>
            <person name="Na H."/>
            <person name="Ledsgaard L."/>
            <person name="Lin J."/>
            <person name="Lipzen A."/>
            <person name="Kuo A."/>
            <person name="Riley R."/>
            <person name="Mondo S."/>
            <person name="LaButti K."/>
            <person name="Haridas S."/>
            <person name="Pangalinan J."/>
            <person name="Salamov A.A."/>
            <person name="Simmons B.A."/>
            <person name="Magnuson J.K."/>
            <person name="Chen J."/>
            <person name="Drula E."/>
            <person name="Henrissat B."/>
            <person name="Wiebenga A."/>
            <person name="Lubbers R.J."/>
            <person name="Gomes A.C."/>
            <person name="Macurrencykelacurrency M.R."/>
            <person name="Stajich J."/>
            <person name="Grigoriev I.V."/>
            <person name="Mortensen U.H."/>
            <person name="De vries R.P."/>
            <person name="Baker S.E."/>
            <person name="Andersen M.R."/>
        </authorList>
    </citation>
    <scope>NUCLEOTIDE SEQUENCE [LARGE SCALE GENOMIC DNA]</scope>
    <source>
        <strain evidence="8 9">CBS 756.74</strain>
    </source>
</reference>
<evidence type="ECO:0000256" key="4">
    <source>
        <dbReference type="ARBA" id="ARBA00023163"/>
    </source>
</evidence>
<organism evidence="8 9">
    <name type="scientific">Aspergillus pseudodeflectus</name>
    <dbReference type="NCBI Taxonomy" id="176178"/>
    <lineage>
        <taxon>Eukaryota</taxon>
        <taxon>Fungi</taxon>
        <taxon>Dikarya</taxon>
        <taxon>Ascomycota</taxon>
        <taxon>Pezizomycotina</taxon>
        <taxon>Eurotiomycetes</taxon>
        <taxon>Eurotiomycetidae</taxon>
        <taxon>Eurotiales</taxon>
        <taxon>Aspergillaceae</taxon>
        <taxon>Aspergillus</taxon>
        <taxon>Aspergillus subgen. Nidulantes</taxon>
    </lineage>
</organism>
<feature type="region of interest" description="Disordered" evidence="6">
    <location>
        <begin position="45"/>
        <end position="98"/>
    </location>
</feature>
<evidence type="ECO:0000256" key="2">
    <source>
        <dbReference type="ARBA" id="ARBA00023015"/>
    </source>
</evidence>
<dbReference type="Gene3D" id="4.10.240.10">
    <property type="entry name" value="Zn(2)-C6 fungal-type DNA-binding domain"/>
    <property type="match status" value="1"/>
</dbReference>
<dbReference type="PANTHER" id="PTHR47425:SF3">
    <property type="entry name" value="ZN(II)2CYS6 TRANSCRIPTION FACTOR (EUROFUNG)"/>
    <property type="match status" value="1"/>
</dbReference>
<keyword evidence="1" id="KW-0479">Metal-binding</keyword>
<dbReference type="Pfam" id="PF00172">
    <property type="entry name" value="Zn_clus"/>
    <property type="match status" value="1"/>
</dbReference>
<dbReference type="EMBL" id="JBFXLR010000020">
    <property type="protein sequence ID" value="KAL2850531.1"/>
    <property type="molecule type" value="Genomic_DNA"/>
</dbReference>
<evidence type="ECO:0000256" key="3">
    <source>
        <dbReference type="ARBA" id="ARBA00023125"/>
    </source>
</evidence>
<dbReference type="GeneID" id="98165173"/>
<keyword evidence="3" id="KW-0238">DNA-binding</keyword>
<evidence type="ECO:0000313" key="8">
    <source>
        <dbReference type="EMBL" id="KAL2850531.1"/>
    </source>
</evidence>
<comment type="caution">
    <text evidence="8">The sequence shown here is derived from an EMBL/GenBank/DDBJ whole genome shotgun (WGS) entry which is preliminary data.</text>
</comment>
<name>A0ABR4KE33_9EURO</name>
<protein>
    <submittedName>
        <fullName evidence="8">Zn(II)2Cys6 transcription factor</fullName>
    </submittedName>
</protein>
<dbReference type="CDD" id="cd12148">
    <property type="entry name" value="fungal_TF_MHR"/>
    <property type="match status" value="1"/>
</dbReference>
<dbReference type="Proteomes" id="UP001610444">
    <property type="component" value="Unassembled WGS sequence"/>
</dbReference>
<dbReference type="InterPro" id="IPR052761">
    <property type="entry name" value="Fungal_Detox/Toxin_TFs"/>
</dbReference>
<feature type="compositionally biased region" description="Polar residues" evidence="6">
    <location>
        <begin position="55"/>
        <end position="72"/>
    </location>
</feature>